<keyword evidence="3" id="KW-1185">Reference proteome</keyword>
<evidence type="ECO:0000313" key="3">
    <source>
        <dbReference type="Proteomes" id="UP000593575"/>
    </source>
</evidence>
<name>A0A7J9JI61_9ROSI</name>
<dbReference type="InterPro" id="IPR039312">
    <property type="entry name" value="ZPR"/>
</dbReference>
<gene>
    <name evidence="2" type="ORF">Goarm_006483</name>
</gene>
<dbReference type="Proteomes" id="UP000593575">
    <property type="component" value="Unassembled WGS sequence"/>
</dbReference>
<keyword evidence="1" id="KW-0175">Coiled coil</keyword>
<comment type="caution">
    <text evidence="2">The sequence shown here is derived from an EMBL/GenBank/DDBJ whole genome shotgun (WGS) entry which is preliminary data.</text>
</comment>
<organism evidence="2 3">
    <name type="scientific">Gossypium armourianum</name>
    <dbReference type="NCBI Taxonomy" id="34283"/>
    <lineage>
        <taxon>Eukaryota</taxon>
        <taxon>Viridiplantae</taxon>
        <taxon>Streptophyta</taxon>
        <taxon>Embryophyta</taxon>
        <taxon>Tracheophyta</taxon>
        <taxon>Spermatophyta</taxon>
        <taxon>Magnoliopsida</taxon>
        <taxon>eudicotyledons</taxon>
        <taxon>Gunneridae</taxon>
        <taxon>Pentapetalae</taxon>
        <taxon>rosids</taxon>
        <taxon>malvids</taxon>
        <taxon>Malvales</taxon>
        <taxon>Malvaceae</taxon>
        <taxon>Malvoideae</taxon>
        <taxon>Gossypium</taxon>
    </lineage>
</organism>
<dbReference type="PANTHER" id="PTHR33601:SF23">
    <property type="entry name" value="PROTEIN LITTLE ZIPPER 4-LIKE"/>
    <property type="match status" value="1"/>
</dbReference>
<feature type="coiled-coil region" evidence="1">
    <location>
        <begin position="12"/>
        <end position="46"/>
    </location>
</feature>
<evidence type="ECO:0000313" key="2">
    <source>
        <dbReference type="EMBL" id="MBA0834102.1"/>
    </source>
</evidence>
<feature type="non-terminal residue" evidence="2">
    <location>
        <position position="56"/>
    </location>
</feature>
<protein>
    <submittedName>
        <fullName evidence="2">Uncharacterized protein</fullName>
    </submittedName>
</protein>
<dbReference type="PANTHER" id="PTHR33601">
    <property type="entry name" value="PROTEIN LITTLE ZIPPER 4"/>
    <property type="match status" value="1"/>
</dbReference>
<sequence length="56" mass="6657">MDKLNSQLYWHNYCIIKENERLRKKAQQLNQENQALLSELRQKLAKKGRSNPDQGS</sequence>
<evidence type="ECO:0000256" key="1">
    <source>
        <dbReference type="SAM" id="Coils"/>
    </source>
</evidence>
<accession>A0A7J9JI61</accession>
<reference evidence="2 3" key="1">
    <citation type="journal article" date="2019" name="Genome Biol. Evol.">
        <title>Insights into the evolution of the New World diploid cottons (Gossypium, subgenus Houzingenia) based on genome sequencing.</title>
        <authorList>
            <person name="Grover C.E."/>
            <person name="Arick M.A. 2nd"/>
            <person name="Thrash A."/>
            <person name="Conover J.L."/>
            <person name="Sanders W.S."/>
            <person name="Peterson D.G."/>
            <person name="Frelichowski J.E."/>
            <person name="Scheffler J.A."/>
            <person name="Scheffler B.E."/>
            <person name="Wendel J.F."/>
        </authorList>
    </citation>
    <scope>NUCLEOTIDE SEQUENCE [LARGE SCALE GENOMIC DNA]</scope>
    <source>
        <strain evidence="2">6</strain>
        <tissue evidence="2">Leaf</tissue>
    </source>
</reference>
<dbReference type="AlphaFoldDB" id="A0A7J9JI61"/>
<proteinExistence type="predicted"/>
<dbReference type="EMBL" id="JABFAE010000008">
    <property type="protein sequence ID" value="MBA0834102.1"/>
    <property type="molecule type" value="Genomic_DNA"/>
</dbReference>